<dbReference type="PIRSF" id="PIRSF021774">
    <property type="entry name" value="UCP021774"/>
    <property type="match status" value="1"/>
</dbReference>
<dbReference type="Proteomes" id="UP000664698">
    <property type="component" value="Unassembled WGS sequence"/>
</dbReference>
<organism evidence="2 3">
    <name type="scientific">Algoriphagus aestuariicola</name>
    <dbReference type="NCBI Taxonomy" id="1852016"/>
    <lineage>
        <taxon>Bacteria</taxon>
        <taxon>Pseudomonadati</taxon>
        <taxon>Bacteroidota</taxon>
        <taxon>Cytophagia</taxon>
        <taxon>Cytophagales</taxon>
        <taxon>Cyclobacteriaceae</taxon>
        <taxon>Algoriphagus</taxon>
    </lineage>
</organism>
<dbReference type="InterPro" id="IPR005180">
    <property type="entry name" value="DUF302"/>
</dbReference>
<accession>A0ABS3BS48</accession>
<comment type="caution">
    <text evidence="2">The sequence shown here is derived from an EMBL/GenBank/DDBJ whole genome shotgun (WGS) entry which is preliminary data.</text>
</comment>
<sequence>MSYYQSKVLKSEGIASLRTKVEAGLKEVGFGVLTEIDIQATMKKKLYKDYPPFLILGACNPAFADKVLTAEPHVGTLLPCNVTIRSLGGDDYEVSIMDPVAAMSVVRNPAIEELAGEVRGKLMGMLELL</sequence>
<dbReference type="RefSeq" id="WP_206569903.1">
    <property type="nucleotide sequence ID" value="NZ_JAFKCW010000003.1"/>
</dbReference>
<evidence type="ECO:0000259" key="1">
    <source>
        <dbReference type="Pfam" id="PF03625"/>
    </source>
</evidence>
<dbReference type="SUPFAM" id="SSF103247">
    <property type="entry name" value="TT1751-like"/>
    <property type="match status" value="1"/>
</dbReference>
<name>A0ABS3BS48_9BACT</name>
<evidence type="ECO:0000313" key="2">
    <source>
        <dbReference type="EMBL" id="MBN7801892.1"/>
    </source>
</evidence>
<evidence type="ECO:0000313" key="3">
    <source>
        <dbReference type="Proteomes" id="UP000664698"/>
    </source>
</evidence>
<reference evidence="2 3" key="1">
    <citation type="submission" date="2021-03" db="EMBL/GenBank/DDBJ databases">
        <title>novel species isolated from a fishpond in China.</title>
        <authorList>
            <person name="Lu H."/>
            <person name="Cai Z."/>
        </authorList>
    </citation>
    <scope>NUCLEOTIDE SEQUENCE [LARGE SCALE GENOMIC DNA]</scope>
    <source>
        <strain evidence="2 3">JCM 31546</strain>
    </source>
</reference>
<dbReference type="Pfam" id="PF03625">
    <property type="entry name" value="DUF302"/>
    <property type="match status" value="1"/>
</dbReference>
<dbReference type="EMBL" id="JAFKCW010000003">
    <property type="protein sequence ID" value="MBN7801892.1"/>
    <property type="molecule type" value="Genomic_DNA"/>
</dbReference>
<dbReference type="InterPro" id="IPR016796">
    <property type="entry name" value="UCP021774"/>
</dbReference>
<protein>
    <submittedName>
        <fullName evidence="2">DUF302 domain-containing protein</fullName>
    </submittedName>
</protein>
<dbReference type="Gene3D" id="3.30.310.70">
    <property type="entry name" value="TT1751-like domain"/>
    <property type="match status" value="1"/>
</dbReference>
<dbReference type="InterPro" id="IPR035923">
    <property type="entry name" value="TT1751-like_sf"/>
</dbReference>
<gene>
    <name evidence="2" type="ORF">J0A67_13540</name>
</gene>
<dbReference type="CDD" id="cd14797">
    <property type="entry name" value="DUF302"/>
    <property type="match status" value="1"/>
</dbReference>
<dbReference type="PANTHER" id="PTHR38342">
    <property type="entry name" value="SLR5037 PROTEIN"/>
    <property type="match status" value="1"/>
</dbReference>
<keyword evidence="3" id="KW-1185">Reference proteome</keyword>
<proteinExistence type="predicted"/>
<dbReference type="PANTHER" id="PTHR38342:SF1">
    <property type="entry name" value="SLR5037 PROTEIN"/>
    <property type="match status" value="1"/>
</dbReference>
<feature type="domain" description="DUF302" evidence="1">
    <location>
        <begin position="36"/>
        <end position="99"/>
    </location>
</feature>